<dbReference type="Proteomes" id="UP001526201">
    <property type="component" value="Unassembled WGS sequence"/>
</dbReference>
<keyword evidence="3" id="KW-1185">Reference proteome</keyword>
<gene>
    <name evidence="2" type="ORF">H7J73_17930</name>
</gene>
<dbReference type="Pfam" id="PF06912">
    <property type="entry name" value="DUF1275"/>
    <property type="match status" value="1"/>
</dbReference>
<feature type="transmembrane region" description="Helical" evidence="1">
    <location>
        <begin position="185"/>
        <end position="204"/>
    </location>
</feature>
<dbReference type="PANTHER" id="PTHR37314:SF4">
    <property type="entry name" value="UPF0700 TRANSMEMBRANE PROTEIN YOAK"/>
    <property type="match status" value="1"/>
</dbReference>
<feature type="transmembrane region" description="Helical" evidence="1">
    <location>
        <begin position="211"/>
        <end position="229"/>
    </location>
</feature>
<protein>
    <submittedName>
        <fullName evidence="2">DUF1275 domain-containing protein</fullName>
    </submittedName>
</protein>
<feature type="transmembrane region" description="Helical" evidence="1">
    <location>
        <begin position="101"/>
        <end position="121"/>
    </location>
</feature>
<feature type="transmembrane region" description="Helical" evidence="1">
    <location>
        <begin position="151"/>
        <end position="173"/>
    </location>
</feature>
<organism evidence="2 3">
    <name type="scientific">Mycolicibacterium komossense</name>
    <dbReference type="NCBI Taxonomy" id="1779"/>
    <lineage>
        <taxon>Bacteria</taxon>
        <taxon>Bacillati</taxon>
        <taxon>Actinomycetota</taxon>
        <taxon>Actinomycetes</taxon>
        <taxon>Mycobacteriales</taxon>
        <taxon>Mycobacteriaceae</taxon>
        <taxon>Mycolicibacterium</taxon>
    </lineage>
</organism>
<feature type="transmembrane region" description="Helical" evidence="1">
    <location>
        <begin position="41"/>
        <end position="59"/>
    </location>
</feature>
<reference evidence="2 3" key="1">
    <citation type="journal article" date="2022" name="BMC Genomics">
        <title>Comparative genome analysis of mycobacteria focusing on tRNA and non-coding RNA.</title>
        <authorList>
            <person name="Behra P.R.K."/>
            <person name="Pettersson B.M.F."/>
            <person name="Ramesh M."/>
            <person name="Das S."/>
            <person name="Dasgupta S."/>
            <person name="Kirsebom L.A."/>
        </authorList>
    </citation>
    <scope>NUCLEOTIDE SEQUENCE [LARGE SCALE GENOMIC DNA]</scope>
    <source>
        <strain evidence="2 3">DSM 44078</strain>
    </source>
</reference>
<accession>A0ABT3CEK0</accession>
<keyword evidence="1" id="KW-1133">Transmembrane helix</keyword>
<keyword evidence="1" id="KW-0472">Membrane</keyword>
<feature type="transmembrane region" description="Helical" evidence="1">
    <location>
        <begin position="65"/>
        <end position="89"/>
    </location>
</feature>
<dbReference type="RefSeq" id="WP_264068937.1">
    <property type="nucleotide sequence ID" value="NZ_JACKTY010000031.1"/>
</dbReference>
<evidence type="ECO:0000256" key="1">
    <source>
        <dbReference type="SAM" id="Phobius"/>
    </source>
</evidence>
<evidence type="ECO:0000313" key="2">
    <source>
        <dbReference type="EMBL" id="MCV7227900.1"/>
    </source>
</evidence>
<dbReference type="EMBL" id="JACKTY010000031">
    <property type="protein sequence ID" value="MCV7227900.1"/>
    <property type="molecule type" value="Genomic_DNA"/>
</dbReference>
<comment type="caution">
    <text evidence="2">The sequence shown here is derived from an EMBL/GenBank/DDBJ whole genome shotgun (WGS) entry which is preliminary data.</text>
</comment>
<name>A0ABT3CEK0_9MYCO</name>
<evidence type="ECO:0000313" key="3">
    <source>
        <dbReference type="Proteomes" id="UP001526201"/>
    </source>
</evidence>
<dbReference type="PANTHER" id="PTHR37314">
    <property type="entry name" value="SLR0142 PROTEIN"/>
    <property type="match status" value="1"/>
</dbReference>
<proteinExistence type="predicted"/>
<sequence length="234" mass="23049">MASARFLHLGLSGPRWPVAVAAALTFGTGALDVLTLTHLGGVFASVMTGNLALMGLGVARLDTGILIHTAIAVASYIVGVALGTRIVGVDREVGALWPRRVTVTLAVQLAVLVGLAIGWVLTRAAPAGNTQLALLAAAAGSMGMQSAAMRGLGAAVATTYLTGTLTSLIAGWLGRPGPHSDTAGVASLVAAVAGAAGGGLLLLTVPIATPLLTVAPLVVVLATAGYRHGSATGL</sequence>
<dbReference type="InterPro" id="IPR010699">
    <property type="entry name" value="DUF1275"/>
</dbReference>
<keyword evidence="1" id="KW-0812">Transmembrane</keyword>